<reference evidence="2 3" key="1">
    <citation type="submission" date="2019-02" db="EMBL/GenBank/DDBJ databases">
        <title>Kribbella capetownensis sp. nov. and Kribbella speibonae sp. nov., isolated from soil.</title>
        <authorList>
            <person name="Curtis S.M."/>
            <person name="Norton I."/>
            <person name="Everest G.J."/>
            <person name="Meyers P.R."/>
        </authorList>
    </citation>
    <scope>NUCLEOTIDE SEQUENCE [LARGE SCALE GENOMIC DNA]</scope>
    <source>
        <strain evidence="2 3">NRRL B-24813</strain>
    </source>
</reference>
<dbReference type="AlphaFoldDB" id="A0A4R0KY30"/>
<dbReference type="GO" id="GO:0016747">
    <property type="term" value="F:acyltransferase activity, transferring groups other than amino-acyl groups"/>
    <property type="evidence" value="ECO:0007669"/>
    <property type="project" value="InterPro"/>
</dbReference>
<accession>A0A4R0KY30</accession>
<keyword evidence="2" id="KW-0808">Transferase</keyword>
<dbReference type="SUPFAM" id="SSF55729">
    <property type="entry name" value="Acyl-CoA N-acyltransferases (Nat)"/>
    <property type="match status" value="1"/>
</dbReference>
<dbReference type="InterPro" id="IPR016181">
    <property type="entry name" value="Acyl_CoA_acyltransferase"/>
</dbReference>
<keyword evidence="3" id="KW-1185">Reference proteome</keyword>
<dbReference type="OrthoDB" id="9797178at2"/>
<feature type="domain" description="N-acetyltransferase" evidence="1">
    <location>
        <begin position="5"/>
        <end position="151"/>
    </location>
</feature>
<sequence>MSITWNTRAETPADADTVRDITLQAFGRQFEVDYLDTLRLDPIANLLRLSLLATTPDDQPVAYALLTRAYIGDTPILSLSPVAAHPAYQRQGAGSAAVTAALDTARDRGEQTVVVLGHDTYYPRFGFRQATEFGIHHPQYDGPNLMALALGDQQPPTGHLKLPVTT</sequence>
<evidence type="ECO:0000259" key="1">
    <source>
        <dbReference type="PROSITE" id="PS51186"/>
    </source>
</evidence>
<evidence type="ECO:0000313" key="3">
    <source>
        <dbReference type="Proteomes" id="UP000291144"/>
    </source>
</evidence>
<gene>
    <name evidence="2" type="ORF">E0H73_17625</name>
</gene>
<dbReference type="Gene3D" id="3.40.630.30">
    <property type="match status" value="1"/>
</dbReference>
<dbReference type="Proteomes" id="UP000291144">
    <property type="component" value="Unassembled WGS sequence"/>
</dbReference>
<proteinExistence type="predicted"/>
<dbReference type="EMBL" id="SJKB01000005">
    <property type="protein sequence ID" value="TCC61075.1"/>
    <property type="molecule type" value="Genomic_DNA"/>
</dbReference>
<evidence type="ECO:0000313" key="2">
    <source>
        <dbReference type="EMBL" id="TCC61075.1"/>
    </source>
</evidence>
<dbReference type="PROSITE" id="PS51186">
    <property type="entry name" value="GNAT"/>
    <property type="match status" value="1"/>
</dbReference>
<dbReference type="RefSeq" id="WP_131357070.1">
    <property type="nucleotide sequence ID" value="NZ_SJKB01000005.1"/>
</dbReference>
<dbReference type="Pfam" id="PF00583">
    <property type="entry name" value="Acetyltransf_1"/>
    <property type="match status" value="1"/>
</dbReference>
<organism evidence="2 3">
    <name type="scientific">Kribbella pittospori</name>
    <dbReference type="NCBI Taxonomy" id="722689"/>
    <lineage>
        <taxon>Bacteria</taxon>
        <taxon>Bacillati</taxon>
        <taxon>Actinomycetota</taxon>
        <taxon>Actinomycetes</taxon>
        <taxon>Propionibacteriales</taxon>
        <taxon>Kribbellaceae</taxon>
        <taxon>Kribbella</taxon>
    </lineage>
</organism>
<comment type="caution">
    <text evidence="2">The sequence shown here is derived from an EMBL/GenBank/DDBJ whole genome shotgun (WGS) entry which is preliminary data.</text>
</comment>
<protein>
    <submittedName>
        <fullName evidence="2">N-acetyltransferase</fullName>
    </submittedName>
</protein>
<dbReference type="CDD" id="cd04301">
    <property type="entry name" value="NAT_SF"/>
    <property type="match status" value="1"/>
</dbReference>
<dbReference type="InterPro" id="IPR000182">
    <property type="entry name" value="GNAT_dom"/>
</dbReference>
<name>A0A4R0KY30_9ACTN</name>